<sequence length="155" mass="16795">MIRFRTAAAAVLVLSPVVLPAPGPAALAVEQHRAPSLSQPQAFRTPAEQRVDTFFAAYRDAVLRGEPEAARTVRQKYLTAELNARLDQWAQANDADPVFRAQDVPVGWTVAQDSSGAGHTAVLLTEHWGDGSTTPVEYQLRLPDLVIDDLENAPA</sequence>
<dbReference type="Gene3D" id="3.10.450.50">
    <property type="match status" value="1"/>
</dbReference>
<dbReference type="Proteomes" id="UP000032066">
    <property type="component" value="Unassembled WGS sequence"/>
</dbReference>
<feature type="signal peptide" evidence="1">
    <location>
        <begin position="1"/>
        <end position="20"/>
    </location>
</feature>
<reference evidence="2 3" key="1">
    <citation type="submission" date="2015-02" db="EMBL/GenBank/DDBJ databases">
        <title>Draft genome sequence of Kitasatospora griseola MF730-N6, a bafilomycin, terpentecin and satosporin producer.</title>
        <authorList>
            <person name="Arens J.C."/>
            <person name="Haltli B."/>
            <person name="Kerr R.G."/>
        </authorList>
    </citation>
    <scope>NUCLEOTIDE SEQUENCE [LARGE SCALE GENOMIC DNA]</scope>
    <source>
        <strain evidence="2 3">MF730-N6</strain>
    </source>
</reference>
<keyword evidence="3" id="KW-1185">Reference proteome</keyword>
<evidence type="ECO:0000313" key="2">
    <source>
        <dbReference type="EMBL" id="KIQ64441.1"/>
    </source>
</evidence>
<proteinExistence type="predicted"/>
<evidence type="ECO:0000256" key="1">
    <source>
        <dbReference type="SAM" id="SignalP"/>
    </source>
</evidence>
<comment type="caution">
    <text evidence="2">The sequence shown here is derived from an EMBL/GenBank/DDBJ whole genome shotgun (WGS) entry which is preliminary data.</text>
</comment>
<accession>A0A0D0NZ07</accession>
<gene>
    <name evidence="2" type="ORF">TR51_08990</name>
</gene>
<dbReference type="EMBL" id="JXZB01000002">
    <property type="protein sequence ID" value="KIQ64441.1"/>
    <property type="molecule type" value="Genomic_DNA"/>
</dbReference>
<dbReference type="PATRIC" id="fig|2064.6.peg.1910"/>
<protein>
    <submittedName>
        <fullName evidence="2">Uncharacterized protein</fullName>
    </submittedName>
</protein>
<evidence type="ECO:0000313" key="3">
    <source>
        <dbReference type="Proteomes" id="UP000032066"/>
    </source>
</evidence>
<name>A0A0D0NZ07_KITGR</name>
<feature type="chain" id="PRO_5038991452" evidence="1">
    <location>
        <begin position="21"/>
        <end position="155"/>
    </location>
</feature>
<dbReference type="OrthoDB" id="3871936at2"/>
<organism evidence="2 3">
    <name type="scientific">Kitasatospora griseola</name>
    <name type="common">Streptomyces griseolosporeus</name>
    <dbReference type="NCBI Taxonomy" id="2064"/>
    <lineage>
        <taxon>Bacteria</taxon>
        <taxon>Bacillati</taxon>
        <taxon>Actinomycetota</taxon>
        <taxon>Actinomycetes</taxon>
        <taxon>Kitasatosporales</taxon>
        <taxon>Streptomycetaceae</taxon>
        <taxon>Kitasatospora</taxon>
    </lineage>
</organism>
<dbReference type="AlphaFoldDB" id="A0A0D0NZ07"/>
<keyword evidence="1" id="KW-0732">Signal</keyword>
<dbReference type="RefSeq" id="WP_043909977.1">
    <property type="nucleotide sequence ID" value="NZ_JXZB01000002.1"/>
</dbReference>